<feature type="chain" id="PRO_5008589769" description="Secreted protein" evidence="1">
    <location>
        <begin position="34"/>
        <end position="72"/>
    </location>
</feature>
<proteinExistence type="predicted"/>
<organism evidence="2 3">
    <name type="scientific">Sorghum bicolor</name>
    <name type="common">Sorghum</name>
    <name type="synonym">Sorghum vulgare</name>
    <dbReference type="NCBI Taxonomy" id="4558"/>
    <lineage>
        <taxon>Eukaryota</taxon>
        <taxon>Viridiplantae</taxon>
        <taxon>Streptophyta</taxon>
        <taxon>Embryophyta</taxon>
        <taxon>Tracheophyta</taxon>
        <taxon>Spermatophyta</taxon>
        <taxon>Magnoliopsida</taxon>
        <taxon>Liliopsida</taxon>
        <taxon>Poales</taxon>
        <taxon>Poaceae</taxon>
        <taxon>PACMAD clade</taxon>
        <taxon>Panicoideae</taxon>
        <taxon>Andropogonodae</taxon>
        <taxon>Andropogoneae</taxon>
        <taxon>Sorghinae</taxon>
        <taxon>Sorghum</taxon>
    </lineage>
</organism>
<dbReference type="Proteomes" id="UP000000768">
    <property type="component" value="Chromosome 1"/>
</dbReference>
<keyword evidence="1" id="KW-0732">Signal</keyword>
<evidence type="ECO:0000313" key="2">
    <source>
        <dbReference type="EMBL" id="KXG38661.1"/>
    </source>
</evidence>
<gene>
    <name evidence="2" type="ORF">SORBI_3001G262800</name>
</gene>
<dbReference type="Gramene" id="KXG38661">
    <property type="protein sequence ID" value="KXG38661"/>
    <property type="gene ID" value="SORBI_3001G262800"/>
</dbReference>
<dbReference type="InParanoid" id="A0A1B6QL56"/>
<reference evidence="3" key="2">
    <citation type="journal article" date="2018" name="Plant J.">
        <title>The Sorghum bicolor reference genome: improved assembly, gene annotations, a transcriptome atlas, and signatures of genome organization.</title>
        <authorList>
            <person name="McCormick R.F."/>
            <person name="Truong S.K."/>
            <person name="Sreedasyam A."/>
            <person name="Jenkins J."/>
            <person name="Shu S."/>
            <person name="Sims D."/>
            <person name="Kennedy M."/>
            <person name="Amirebrahimi M."/>
            <person name="Weers B.D."/>
            <person name="McKinley B."/>
            <person name="Mattison A."/>
            <person name="Morishige D.T."/>
            <person name="Grimwood J."/>
            <person name="Schmutz J."/>
            <person name="Mullet J.E."/>
        </authorList>
    </citation>
    <scope>NUCLEOTIDE SEQUENCE [LARGE SCALE GENOMIC DNA]</scope>
    <source>
        <strain evidence="3">cv. BTx623</strain>
    </source>
</reference>
<sequence>MATVPCSTHRDISMPLLSCVLVVLQALLPSREASPAVVAQLSAGAATAPSQGAAGNGGDSAAASCCFSMRAS</sequence>
<dbReference type="EMBL" id="CM000760">
    <property type="protein sequence ID" value="KXG38661.1"/>
    <property type="molecule type" value="Genomic_DNA"/>
</dbReference>
<evidence type="ECO:0000313" key="3">
    <source>
        <dbReference type="Proteomes" id="UP000000768"/>
    </source>
</evidence>
<keyword evidence="3" id="KW-1185">Reference proteome</keyword>
<reference evidence="2 3" key="1">
    <citation type="journal article" date="2009" name="Nature">
        <title>The Sorghum bicolor genome and the diversification of grasses.</title>
        <authorList>
            <person name="Paterson A.H."/>
            <person name="Bowers J.E."/>
            <person name="Bruggmann R."/>
            <person name="Dubchak I."/>
            <person name="Grimwood J."/>
            <person name="Gundlach H."/>
            <person name="Haberer G."/>
            <person name="Hellsten U."/>
            <person name="Mitros T."/>
            <person name="Poliakov A."/>
            <person name="Schmutz J."/>
            <person name="Spannagl M."/>
            <person name="Tang H."/>
            <person name="Wang X."/>
            <person name="Wicker T."/>
            <person name="Bharti A.K."/>
            <person name="Chapman J."/>
            <person name="Feltus F.A."/>
            <person name="Gowik U."/>
            <person name="Grigoriev I.V."/>
            <person name="Lyons E."/>
            <person name="Maher C.A."/>
            <person name="Martis M."/>
            <person name="Narechania A."/>
            <person name="Otillar R.P."/>
            <person name="Penning B.W."/>
            <person name="Salamov A.A."/>
            <person name="Wang Y."/>
            <person name="Zhang L."/>
            <person name="Carpita N.C."/>
            <person name="Freeling M."/>
            <person name="Gingle A.R."/>
            <person name="Hash C.T."/>
            <person name="Keller B."/>
            <person name="Klein P."/>
            <person name="Kresovich S."/>
            <person name="McCann M.C."/>
            <person name="Ming R."/>
            <person name="Peterson D.G."/>
            <person name="Mehboob-ur-Rahman"/>
            <person name="Ware D."/>
            <person name="Westhoff P."/>
            <person name="Mayer K.F."/>
            <person name="Messing J."/>
            <person name="Rokhsar D.S."/>
        </authorList>
    </citation>
    <scope>NUCLEOTIDE SEQUENCE [LARGE SCALE GENOMIC DNA]</scope>
    <source>
        <strain evidence="3">cv. BTx623</strain>
    </source>
</reference>
<name>A0A1B6QL56_SORBI</name>
<accession>A0A1B6QL56</accession>
<protein>
    <recommendedName>
        <fullName evidence="4">Secreted protein</fullName>
    </recommendedName>
</protein>
<evidence type="ECO:0008006" key="4">
    <source>
        <dbReference type="Google" id="ProtNLM"/>
    </source>
</evidence>
<dbReference type="AlphaFoldDB" id="A0A1B6QL56"/>
<feature type="signal peptide" evidence="1">
    <location>
        <begin position="1"/>
        <end position="33"/>
    </location>
</feature>
<evidence type="ECO:0000256" key="1">
    <source>
        <dbReference type="SAM" id="SignalP"/>
    </source>
</evidence>